<evidence type="ECO:0000256" key="4">
    <source>
        <dbReference type="ARBA" id="ARBA00022840"/>
    </source>
</evidence>
<dbReference type="Gene3D" id="3.40.50.300">
    <property type="entry name" value="P-loop containing nucleotide triphosphate hydrolases"/>
    <property type="match status" value="1"/>
</dbReference>
<dbReference type="InterPro" id="IPR007492">
    <property type="entry name" value="LytTR_DNA-bd_dom"/>
</dbReference>
<comment type="similarity">
    <text evidence="1">Belongs to the ABC transporter superfamily.</text>
</comment>
<feature type="domain" description="HTH LytTR-type" evidence="6">
    <location>
        <begin position="238"/>
        <end position="344"/>
    </location>
</feature>
<comment type="caution">
    <text evidence="7">The sequence shown here is derived from an EMBL/GenBank/DDBJ whole genome shotgun (WGS) entry which is preliminary data.</text>
</comment>
<dbReference type="SUPFAM" id="SSF52540">
    <property type="entry name" value="P-loop containing nucleoside triphosphate hydrolases"/>
    <property type="match status" value="1"/>
</dbReference>
<evidence type="ECO:0000256" key="2">
    <source>
        <dbReference type="ARBA" id="ARBA00022448"/>
    </source>
</evidence>
<dbReference type="Gene3D" id="2.40.50.1020">
    <property type="entry name" value="LytTr DNA-binding domain"/>
    <property type="match status" value="1"/>
</dbReference>
<dbReference type="SMART" id="SM00850">
    <property type="entry name" value="LytTR"/>
    <property type="match status" value="1"/>
</dbReference>
<proteinExistence type="inferred from homology"/>
<sequence>MKVLTIRRLEKAEQNKVWFTSIDLELQPGEAKAIHCERDIGTYVLSILIGQTAATNGEIDYFGQSFNGEWAKVRNRMGVVFLDDPPYERLTPSAYLQFFQRLYGKEADVTELLRQVHLLDKQKVKIKKLSYSEKRRLAFAKAIVHDPELVILEEPDQNIDLESKRILSKWIRSLVEANRSVLVITSNLESAISMTDYVYRLNENGLKLVEVIDGRNQTQNETSVDPTDVTRPFQLERIPAKVNEKMILFDPTEIDYIESHEGFANLHVKGQVFLCTMTLNELDGRLKPFGFFRCHRSYLVNLQKVREVMTWSRNSYSLILDTAQHDSIPLSKGRLAELKQLIGIS</sequence>
<name>A0A0M0KFU1_ALKHA</name>
<dbReference type="InterPro" id="IPR012046">
    <property type="entry name" value="LytTR_ABC"/>
</dbReference>
<accession>A0A0M0KFU1</accession>
<dbReference type="PROSITE" id="PS50930">
    <property type="entry name" value="HTH_LYTTR"/>
    <property type="match status" value="1"/>
</dbReference>
<gene>
    <name evidence="7" type="ORF">AMD02_00165</name>
</gene>
<dbReference type="GO" id="GO:0016887">
    <property type="term" value="F:ATP hydrolysis activity"/>
    <property type="evidence" value="ECO:0007669"/>
    <property type="project" value="InterPro"/>
</dbReference>
<reference evidence="7" key="1">
    <citation type="submission" date="2015-08" db="EMBL/GenBank/DDBJ databases">
        <title>Complete DNA Sequence of Pseudomonas syringae pv. actinidiae, the Causal Agent of Kiwifruit Canker Disease.</title>
        <authorList>
            <person name="Rikkerink E.H.A."/>
            <person name="Fineran P.C."/>
        </authorList>
    </citation>
    <scope>NUCLEOTIDE SEQUENCE</scope>
    <source>
        <strain evidence="7">DSM 13666</strain>
    </source>
</reference>
<dbReference type="PANTHER" id="PTHR42711">
    <property type="entry name" value="ABC TRANSPORTER ATP-BINDING PROTEIN"/>
    <property type="match status" value="1"/>
</dbReference>
<dbReference type="AlphaFoldDB" id="A0A0M0KFU1"/>
<dbReference type="Pfam" id="PF00005">
    <property type="entry name" value="ABC_tran"/>
    <property type="match status" value="1"/>
</dbReference>
<evidence type="ECO:0000313" key="7">
    <source>
        <dbReference type="EMBL" id="KOO37437.1"/>
    </source>
</evidence>
<dbReference type="PROSITE" id="PS50893">
    <property type="entry name" value="ABC_TRANSPORTER_2"/>
    <property type="match status" value="1"/>
</dbReference>
<dbReference type="Pfam" id="PF04397">
    <property type="entry name" value="LytTR"/>
    <property type="match status" value="1"/>
</dbReference>
<keyword evidence="3" id="KW-0547">Nucleotide-binding</keyword>
<feature type="domain" description="ABC transporter" evidence="5">
    <location>
        <begin position="4"/>
        <end position="228"/>
    </location>
</feature>
<dbReference type="InterPro" id="IPR003439">
    <property type="entry name" value="ABC_transporter-like_ATP-bd"/>
</dbReference>
<protein>
    <submittedName>
        <fullName evidence="7">Transcriptional regulator</fullName>
    </submittedName>
</protein>
<organism evidence="7">
    <name type="scientific">Halalkalibacterium halodurans</name>
    <name type="common">Bacillus halodurans</name>
    <dbReference type="NCBI Taxonomy" id="86665"/>
    <lineage>
        <taxon>Bacteria</taxon>
        <taxon>Bacillati</taxon>
        <taxon>Bacillota</taxon>
        <taxon>Bacilli</taxon>
        <taxon>Bacillales</taxon>
        <taxon>Bacillaceae</taxon>
        <taxon>Halalkalibacterium (ex Joshi et al. 2022)</taxon>
    </lineage>
</organism>
<dbReference type="GeneID" id="87599439"/>
<dbReference type="PIRSF" id="PIRSF036612">
    <property type="entry name" value="ABC_ATP_LytTR"/>
    <property type="match status" value="1"/>
</dbReference>
<dbReference type="PATRIC" id="fig|136160.3.peg.199"/>
<dbReference type="EMBL" id="LILD01000001">
    <property type="protein sequence ID" value="KOO37437.1"/>
    <property type="molecule type" value="Genomic_DNA"/>
</dbReference>
<keyword evidence="2" id="KW-0813">Transport</keyword>
<dbReference type="InterPro" id="IPR050763">
    <property type="entry name" value="ABC_transporter_ATP-binding"/>
</dbReference>
<dbReference type="InterPro" id="IPR027417">
    <property type="entry name" value="P-loop_NTPase"/>
</dbReference>
<dbReference type="PANTHER" id="PTHR42711:SF5">
    <property type="entry name" value="ABC TRANSPORTER ATP-BINDING PROTEIN NATA"/>
    <property type="match status" value="1"/>
</dbReference>
<evidence type="ECO:0000256" key="3">
    <source>
        <dbReference type="ARBA" id="ARBA00022741"/>
    </source>
</evidence>
<dbReference type="GO" id="GO:0003677">
    <property type="term" value="F:DNA binding"/>
    <property type="evidence" value="ECO:0007669"/>
    <property type="project" value="InterPro"/>
</dbReference>
<keyword evidence="4" id="KW-0067">ATP-binding</keyword>
<evidence type="ECO:0000259" key="6">
    <source>
        <dbReference type="PROSITE" id="PS50930"/>
    </source>
</evidence>
<evidence type="ECO:0000259" key="5">
    <source>
        <dbReference type="PROSITE" id="PS50893"/>
    </source>
</evidence>
<evidence type="ECO:0000256" key="1">
    <source>
        <dbReference type="ARBA" id="ARBA00005417"/>
    </source>
</evidence>
<dbReference type="GO" id="GO:0005524">
    <property type="term" value="F:ATP binding"/>
    <property type="evidence" value="ECO:0007669"/>
    <property type="project" value="UniProtKB-KW"/>
</dbReference>
<dbReference type="RefSeq" id="WP_053430036.1">
    <property type="nucleotide sequence ID" value="NZ_CP040441.1"/>
</dbReference>